<dbReference type="AlphaFoldDB" id="A0A8H3MH46"/>
<proteinExistence type="predicted"/>
<name>A0A8H3MH46_9GLOM</name>
<organism evidence="1 2">
    <name type="scientific">Rhizophagus clarus</name>
    <dbReference type="NCBI Taxonomy" id="94130"/>
    <lineage>
        <taxon>Eukaryota</taxon>
        <taxon>Fungi</taxon>
        <taxon>Fungi incertae sedis</taxon>
        <taxon>Mucoromycota</taxon>
        <taxon>Glomeromycotina</taxon>
        <taxon>Glomeromycetes</taxon>
        <taxon>Glomerales</taxon>
        <taxon>Glomeraceae</taxon>
        <taxon>Rhizophagus</taxon>
    </lineage>
</organism>
<accession>A0A8H3MH46</accession>
<dbReference type="Proteomes" id="UP000615446">
    <property type="component" value="Unassembled WGS sequence"/>
</dbReference>
<comment type="caution">
    <text evidence="1">The sequence shown here is derived from an EMBL/GenBank/DDBJ whole genome shotgun (WGS) entry which is preliminary data.</text>
</comment>
<sequence>MKQKLYSFKYQLEEQHKSSKADLEKQYHSCIFALEKANIEKDKEVGKLSTIIFQLKNDKNDIKKLAEQRYKALEDVIFTKDLLDKNPEFWY</sequence>
<gene>
    <name evidence="1" type="ORF">RCL2_002904800</name>
</gene>
<protein>
    <submittedName>
        <fullName evidence="1">Uncharacterized protein</fullName>
    </submittedName>
</protein>
<reference evidence="1" key="1">
    <citation type="submission" date="2019-10" db="EMBL/GenBank/DDBJ databases">
        <title>Conservation and host-specific expression of non-tandemly repeated heterogenous ribosome RNA gene in arbuscular mycorrhizal fungi.</title>
        <authorList>
            <person name="Maeda T."/>
            <person name="Kobayashi Y."/>
            <person name="Nakagawa T."/>
            <person name="Ezawa T."/>
            <person name="Yamaguchi K."/>
            <person name="Bino T."/>
            <person name="Nishimoto Y."/>
            <person name="Shigenobu S."/>
            <person name="Kawaguchi M."/>
        </authorList>
    </citation>
    <scope>NUCLEOTIDE SEQUENCE</scope>
    <source>
        <strain evidence="1">HR1</strain>
    </source>
</reference>
<evidence type="ECO:0000313" key="2">
    <source>
        <dbReference type="Proteomes" id="UP000615446"/>
    </source>
</evidence>
<evidence type="ECO:0000313" key="1">
    <source>
        <dbReference type="EMBL" id="GET02674.1"/>
    </source>
</evidence>
<dbReference type="OrthoDB" id="2330880at2759"/>
<dbReference type="EMBL" id="BLAL01000315">
    <property type="protein sequence ID" value="GET02674.1"/>
    <property type="molecule type" value="Genomic_DNA"/>
</dbReference>